<evidence type="ECO:0000256" key="16">
    <source>
        <dbReference type="ARBA" id="ARBA00068050"/>
    </source>
</evidence>
<evidence type="ECO:0000256" key="1">
    <source>
        <dbReference type="ARBA" id="ARBA00004651"/>
    </source>
</evidence>
<keyword evidence="3" id="KW-1003">Cell membrane</keyword>
<keyword evidence="5" id="KW-0812">Transmembrane</keyword>
<proteinExistence type="inferred from homology"/>
<evidence type="ECO:0000256" key="10">
    <source>
        <dbReference type="ARBA" id="ARBA00023180"/>
    </source>
</evidence>
<evidence type="ECO:0000256" key="4">
    <source>
        <dbReference type="ARBA" id="ARBA00022553"/>
    </source>
</evidence>
<evidence type="ECO:0000256" key="7">
    <source>
        <dbReference type="ARBA" id="ARBA00023057"/>
    </source>
</evidence>
<keyword evidence="8" id="KW-0472">Membrane</keyword>
<evidence type="ECO:0000256" key="17">
    <source>
        <dbReference type="ARBA" id="ARBA00080886"/>
    </source>
</evidence>
<dbReference type="GO" id="GO:0043249">
    <property type="term" value="P:erythrocyte maturation"/>
    <property type="evidence" value="ECO:0007669"/>
    <property type="project" value="UniProtKB-KW"/>
</dbReference>
<comment type="catalytic activity">
    <reaction evidence="12">
        <text>choline(out) = choline(in)</text>
        <dbReference type="Rhea" id="RHEA:32751"/>
        <dbReference type="ChEBI" id="CHEBI:15354"/>
    </reaction>
</comment>
<keyword evidence="6" id="KW-1133">Transmembrane helix</keyword>
<evidence type="ECO:0000256" key="9">
    <source>
        <dbReference type="ARBA" id="ARBA00023170"/>
    </source>
</evidence>
<comment type="similarity">
    <text evidence="14">Belongs to the major facilitator superfamily. Feline leukemia virus subgroup C receptor (TC 2.A.1.28.1) family.</text>
</comment>
<dbReference type="GO" id="GO:0020037">
    <property type="term" value="F:heme binding"/>
    <property type="evidence" value="ECO:0007669"/>
    <property type="project" value="TreeGrafter"/>
</dbReference>
<dbReference type="InterPro" id="IPR049680">
    <property type="entry name" value="FLVCR1-2_SLC49-like"/>
</dbReference>
<evidence type="ECO:0000256" key="11">
    <source>
        <dbReference type="ARBA" id="ARBA00035075"/>
    </source>
</evidence>
<dbReference type="PROSITE" id="PS50850">
    <property type="entry name" value="MFS"/>
    <property type="match status" value="1"/>
</dbReference>
<dbReference type="GO" id="GO:0006783">
    <property type="term" value="P:heme biosynthetic process"/>
    <property type="evidence" value="ECO:0007669"/>
    <property type="project" value="UniProtKB-ARBA"/>
</dbReference>
<dbReference type="GO" id="GO:0005886">
    <property type="term" value="C:plasma membrane"/>
    <property type="evidence" value="ECO:0007669"/>
    <property type="project" value="UniProtKB-SubCell"/>
</dbReference>
<dbReference type="Gene3D" id="1.20.1250.20">
    <property type="entry name" value="MFS general substrate transporter like domains"/>
    <property type="match status" value="2"/>
</dbReference>
<dbReference type="PANTHER" id="PTHR10924">
    <property type="entry name" value="MAJOR FACILITATOR SUPERFAMILY PROTEIN-RELATED"/>
    <property type="match status" value="1"/>
</dbReference>
<evidence type="ECO:0000256" key="6">
    <source>
        <dbReference type="ARBA" id="ARBA00022989"/>
    </source>
</evidence>
<dbReference type="InterPro" id="IPR020846">
    <property type="entry name" value="MFS_dom"/>
</dbReference>
<dbReference type="AlphaFoldDB" id="A0A7E6EP52"/>
<dbReference type="GO" id="GO:0097037">
    <property type="term" value="P:heme export"/>
    <property type="evidence" value="ECO:0007669"/>
    <property type="project" value="TreeGrafter"/>
</dbReference>
<keyword evidence="2" id="KW-0813">Transport</keyword>
<sequence length="503" mass="55559">MHFRKTSTKPAVAANQEGDEAKLNPDSDTNKNETSQLDDSKVHPLNVFKRRWIVLTLFCFFSMSNAYQWIHLNIVANIIETYYNASLPTDEYQRELAVDWLSMVYMLAYIPLIFPASWLLDRKGLRVIIICGTLLNCVGAWLKCISASPDRFWLLMIAQTICGIAQIFVLEVPPRLAAVWFGPNEVSTATSIGVFGNQVGVAIGFLVPPVIITESGVVEEIGQDLSHMFYGTAGVTTALFLLCLVGFQKQPPEPPSRAQMLALQAGLGTDNYLVTLFRLLKNWSYTLLMVTYGMNTGSYYAISTLLNTVVLKYFPGYQKEVGEIGLTIIISGVGGSIVAGLWLDKTKTFKSTTLMMYLLSLGGMIAFTFTLDLNKIWVIFISAGVLGFFMTGYLPVGFEFAVEITFPEPEGTSSGLMNASAQVFGILFTIGMRTVVNQASVFAANLSICIALLIGLILTCFVRANYRRQKAEMQIMVHETNVVIEEPEVAGENSVLIRNSSVF</sequence>
<gene>
    <name evidence="19" type="primary">LOC115209143</name>
</gene>
<reference evidence="19" key="1">
    <citation type="submission" date="2025-08" db="UniProtKB">
        <authorList>
            <consortium name="RefSeq"/>
        </authorList>
    </citation>
    <scope>IDENTIFICATION</scope>
</reference>
<dbReference type="RefSeq" id="XP_036357098.1">
    <property type="nucleotide sequence ID" value="XM_036501205.1"/>
</dbReference>
<keyword evidence="7" id="KW-0265">Erythrocyte maturation</keyword>
<evidence type="ECO:0000256" key="13">
    <source>
        <dbReference type="ARBA" id="ARBA00045087"/>
    </source>
</evidence>
<comment type="catalytic activity">
    <reaction evidence="11">
        <text>heme b(in) = heme b(out)</text>
        <dbReference type="Rhea" id="RHEA:75443"/>
        <dbReference type="ChEBI" id="CHEBI:60344"/>
    </reaction>
</comment>
<dbReference type="Proteomes" id="UP000515154">
    <property type="component" value="Linkage group LG3"/>
</dbReference>
<evidence type="ECO:0000256" key="15">
    <source>
        <dbReference type="ARBA" id="ARBA00060240"/>
    </source>
</evidence>
<keyword evidence="4" id="KW-0597">Phosphoprotein</keyword>
<dbReference type="CDD" id="cd17398">
    <property type="entry name" value="MFS_FLVCR_like"/>
    <property type="match status" value="1"/>
</dbReference>
<evidence type="ECO:0000313" key="19">
    <source>
        <dbReference type="RefSeq" id="XP_036357098.1"/>
    </source>
</evidence>
<keyword evidence="10" id="KW-0325">Glycoprotein</keyword>
<evidence type="ECO:0000256" key="12">
    <source>
        <dbReference type="ARBA" id="ARBA00036811"/>
    </source>
</evidence>
<dbReference type="GO" id="GO:0031966">
    <property type="term" value="C:mitochondrial membrane"/>
    <property type="evidence" value="ECO:0007669"/>
    <property type="project" value="UniProtKB-ARBA"/>
</dbReference>
<accession>A0A7E6EP52</accession>
<evidence type="ECO:0000256" key="8">
    <source>
        <dbReference type="ARBA" id="ARBA00023136"/>
    </source>
</evidence>
<keyword evidence="18" id="KW-1185">Reference proteome</keyword>
<keyword evidence="9 19" id="KW-0675">Receptor</keyword>
<dbReference type="Pfam" id="PF07690">
    <property type="entry name" value="MFS_1"/>
    <property type="match status" value="1"/>
</dbReference>
<protein>
    <recommendedName>
        <fullName evidence="16">Choline/ethanolamine transporter FLVCR1</fullName>
    </recommendedName>
    <alternativeName>
        <fullName evidence="17">Heme transporter FLVCR1</fullName>
    </alternativeName>
</protein>
<dbReference type="InterPro" id="IPR011701">
    <property type="entry name" value="MFS"/>
</dbReference>
<dbReference type="PANTHER" id="PTHR10924:SF4">
    <property type="entry name" value="GH15861P"/>
    <property type="match status" value="1"/>
</dbReference>
<comment type="catalytic activity">
    <reaction evidence="13">
        <text>ethanolamine(in) = ethanolamine(out)</text>
        <dbReference type="Rhea" id="RHEA:32747"/>
        <dbReference type="ChEBI" id="CHEBI:57603"/>
    </reaction>
</comment>
<dbReference type="InterPro" id="IPR036259">
    <property type="entry name" value="MFS_trans_sf"/>
</dbReference>
<comment type="function">
    <text evidence="15">Uniporter that mediates the transport of extracellular choline and ethanolamine into cells, thereby playing a key role in phospholipid biosynthesis. Choline and ethanolamine are the precursors of phosphatidylcholine and phosphatidylethanolamine, respectively, the two most abundant phospholipids. Transport is not coupled with proton transport and is exclusively driven by the choline (or ethanolamine) gradient across the plasma membrane. Also acts as a heme b transporter that mediates heme efflux from the cytoplasm to the extracellular compartment.</text>
</comment>
<name>A0A7E6EP52_9MOLL</name>
<dbReference type="GO" id="GO:0015232">
    <property type="term" value="F:heme transmembrane transporter activity"/>
    <property type="evidence" value="ECO:0007669"/>
    <property type="project" value="UniProtKB-ARBA"/>
</dbReference>
<dbReference type="FunFam" id="1.20.1250.20:FF:000184">
    <property type="entry name" value="Feline leukemia virus subgroup C receptor-related protein 1"/>
    <property type="match status" value="1"/>
</dbReference>
<comment type="subcellular location">
    <subcellularLocation>
        <location evidence="1">Cell membrane</location>
        <topology evidence="1">Multi-pass membrane protein</topology>
    </subcellularLocation>
</comment>
<evidence type="ECO:0000256" key="5">
    <source>
        <dbReference type="ARBA" id="ARBA00022692"/>
    </source>
</evidence>
<evidence type="ECO:0000256" key="14">
    <source>
        <dbReference type="ARBA" id="ARBA00046338"/>
    </source>
</evidence>
<evidence type="ECO:0000256" key="2">
    <source>
        <dbReference type="ARBA" id="ARBA00022448"/>
    </source>
</evidence>
<organism evidence="18 19">
    <name type="scientific">Octopus sinensis</name>
    <name type="common">East Asian common octopus</name>
    <dbReference type="NCBI Taxonomy" id="2607531"/>
    <lineage>
        <taxon>Eukaryota</taxon>
        <taxon>Metazoa</taxon>
        <taxon>Spiralia</taxon>
        <taxon>Lophotrochozoa</taxon>
        <taxon>Mollusca</taxon>
        <taxon>Cephalopoda</taxon>
        <taxon>Coleoidea</taxon>
        <taxon>Octopodiformes</taxon>
        <taxon>Octopoda</taxon>
        <taxon>Incirrata</taxon>
        <taxon>Octopodidae</taxon>
        <taxon>Octopus</taxon>
    </lineage>
</organism>
<evidence type="ECO:0000256" key="3">
    <source>
        <dbReference type="ARBA" id="ARBA00022475"/>
    </source>
</evidence>
<evidence type="ECO:0000313" key="18">
    <source>
        <dbReference type="Proteomes" id="UP000515154"/>
    </source>
</evidence>
<dbReference type="SUPFAM" id="SSF103473">
    <property type="entry name" value="MFS general substrate transporter"/>
    <property type="match status" value="1"/>
</dbReference>